<evidence type="ECO:0000259" key="2">
    <source>
        <dbReference type="Pfam" id="PF13581"/>
    </source>
</evidence>
<dbReference type="RefSeq" id="WP_167981949.1">
    <property type="nucleotide sequence ID" value="NZ_JAATEJ010000003.1"/>
</dbReference>
<dbReference type="InterPro" id="IPR003594">
    <property type="entry name" value="HATPase_dom"/>
</dbReference>
<proteinExistence type="predicted"/>
<gene>
    <name evidence="3" type="ORF">HCN08_06805</name>
</gene>
<evidence type="ECO:0000313" key="4">
    <source>
        <dbReference type="Proteomes" id="UP000734511"/>
    </source>
</evidence>
<dbReference type="InterPro" id="IPR036890">
    <property type="entry name" value="HATPase_C_sf"/>
</dbReference>
<accession>A0ABX0ZJY7</accession>
<dbReference type="Pfam" id="PF13581">
    <property type="entry name" value="HATPase_c_2"/>
    <property type="match status" value="1"/>
</dbReference>
<feature type="domain" description="Histidine kinase/HSP90-like ATPase" evidence="2">
    <location>
        <begin position="13"/>
        <end position="117"/>
    </location>
</feature>
<keyword evidence="4" id="KW-1185">Reference proteome</keyword>
<keyword evidence="1" id="KW-0723">Serine/threonine-protein kinase</keyword>
<organism evidence="3 4">
    <name type="scientific">Actinacidiphila epipremni</name>
    <dbReference type="NCBI Taxonomy" id="2053013"/>
    <lineage>
        <taxon>Bacteria</taxon>
        <taxon>Bacillati</taxon>
        <taxon>Actinomycetota</taxon>
        <taxon>Actinomycetes</taxon>
        <taxon>Kitasatosporales</taxon>
        <taxon>Streptomycetaceae</taxon>
        <taxon>Actinacidiphila</taxon>
    </lineage>
</organism>
<dbReference type="Proteomes" id="UP000734511">
    <property type="component" value="Unassembled WGS sequence"/>
</dbReference>
<keyword evidence="3" id="KW-0067">ATP-binding</keyword>
<name>A0ABX0ZJY7_9ACTN</name>
<dbReference type="SUPFAM" id="SSF55874">
    <property type="entry name" value="ATPase domain of HSP90 chaperone/DNA topoisomerase II/histidine kinase"/>
    <property type="match status" value="1"/>
</dbReference>
<dbReference type="CDD" id="cd16936">
    <property type="entry name" value="HATPase_RsbW-like"/>
    <property type="match status" value="1"/>
</dbReference>
<protein>
    <submittedName>
        <fullName evidence="3">ATP-binding protein</fullName>
    </submittedName>
</protein>
<comment type="caution">
    <text evidence="3">The sequence shown here is derived from an EMBL/GenBank/DDBJ whole genome shotgun (WGS) entry which is preliminary data.</text>
</comment>
<keyword evidence="1" id="KW-0808">Transferase</keyword>
<dbReference type="GO" id="GO:0005524">
    <property type="term" value="F:ATP binding"/>
    <property type="evidence" value="ECO:0007669"/>
    <property type="project" value="UniProtKB-KW"/>
</dbReference>
<keyword evidence="3" id="KW-0547">Nucleotide-binding</keyword>
<evidence type="ECO:0000256" key="1">
    <source>
        <dbReference type="ARBA" id="ARBA00022527"/>
    </source>
</evidence>
<dbReference type="Gene3D" id="3.30.565.10">
    <property type="entry name" value="Histidine kinase-like ATPase, C-terminal domain"/>
    <property type="match status" value="1"/>
</dbReference>
<reference evidence="3 4" key="1">
    <citation type="submission" date="2020-03" db="EMBL/GenBank/DDBJ databases">
        <title>WGS of actinomycetes isolated from Thailand.</title>
        <authorList>
            <person name="Thawai C."/>
        </authorList>
    </citation>
    <scope>NUCLEOTIDE SEQUENCE [LARGE SCALE GENOMIC DNA]</scope>
    <source>
        <strain evidence="3 4">PRB2-1</strain>
    </source>
</reference>
<keyword evidence="1" id="KW-0418">Kinase</keyword>
<evidence type="ECO:0000313" key="3">
    <source>
        <dbReference type="EMBL" id="NJP43117.1"/>
    </source>
</evidence>
<dbReference type="EMBL" id="JAATEJ010000003">
    <property type="protein sequence ID" value="NJP43117.1"/>
    <property type="molecule type" value="Genomic_DNA"/>
</dbReference>
<dbReference type="InterPro" id="IPR050267">
    <property type="entry name" value="Anti-sigma-factor_SerPK"/>
</dbReference>
<dbReference type="PANTHER" id="PTHR35526:SF3">
    <property type="entry name" value="ANTI-SIGMA-F FACTOR RSBW"/>
    <property type="match status" value="1"/>
</dbReference>
<sequence length="137" mass="14692">MPEIPDVPSLWRFPAHPASVKRARDAVAEHLPHRLRPQLHAEMSLLTSELVTNAVRHGAAADDVVELVLWPADGHYWLAVSDPSPARPVLRTQPPPLDAESGRGLLLVDALAAAWAVVPRPHRGKSVVAGLTLADGG</sequence>
<dbReference type="PANTHER" id="PTHR35526">
    <property type="entry name" value="ANTI-SIGMA-F FACTOR RSBW-RELATED"/>
    <property type="match status" value="1"/>
</dbReference>